<dbReference type="EMBL" id="KV454475">
    <property type="protein sequence ID" value="ODV63787.1"/>
    <property type="molecule type" value="Genomic_DNA"/>
</dbReference>
<dbReference type="InterPro" id="IPR003382">
    <property type="entry name" value="Flavoprotein"/>
</dbReference>
<dbReference type="InterPro" id="IPR036551">
    <property type="entry name" value="Flavin_trans-like"/>
</dbReference>
<dbReference type="AlphaFoldDB" id="A0A1D2VQE6"/>
<keyword evidence="5" id="KW-1185">Reference proteome</keyword>
<evidence type="ECO:0000313" key="4">
    <source>
        <dbReference type="EMBL" id="ODV63787.1"/>
    </source>
</evidence>
<reference evidence="5" key="1">
    <citation type="submission" date="2016-05" db="EMBL/GenBank/DDBJ databases">
        <title>Comparative genomics of biotechnologically important yeasts.</title>
        <authorList>
            <consortium name="DOE Joint Genome Institute"/>
            <person name="Riley R."/>
            <person name="Haridas S."/>
            <person name="Wolfe K.H."/>
            <person name="Lopes M.R."/>
            <person name="Hittinger C.T."/>
            <person name="Goker M."/>
            <person name="Salamov A."/>
            <person name="Wisecaver J."/>
            <person name="Long T.M."/>
            <person name="Aerts A.L."/>
            <person name="Barry K."/>
            <person name="Choi C."/>
            <person name="Clum A."/>
            <person name="Coughlan A.Y."/>
            <person name="Deshpande S."/>
            <person name="Douglass A.P."/>
            <person name="Hanson S.J."/>
            <person name="Klenk H.-P."/>
            <person name="Labutti K."/>
            <person name="Lapidus A."/>
            <person name="Lindquist E."/>
            <person name="Lipzen A."/>
            <person name="Meier-Kolthoff J.P."/>
            <person name="Ohm R.A."/>
            <person name="Otillar R.P."/>
            <person name="Pangilinan J."/>
            <person name="Peng Y."/>
            <person name="Rokas A."/>
            <person name="Rosa C.A."/>
            <person name="Scheuner C."/>
            <person name="Sibirny A.A."/>
            <person name="Slot J.C."/>
            <person name="Stielow J.B."/>
            <person name="Sun H."/>
            <person name="Kurtzman C.P."/>
            <person name="Blackwell M."/>
            <person name="Grigoriev I.V."/>
            <person name="Jeffries T.W."/>
        </authorList>
    </citation>
    <scope>NUCLEOTIDE SEQUENCE [LARGE SCALE GENOMIC DNA]</scope>
    <source>
        <strain evidence="5">DSM 1968</strain>
    </source>
</reference>
<dbReference type="STRING" id="1344418.A0A1D2VQE6"/>
<dbReference type="Proteomes" id="UP000095038">
    <property type="component" value="Unassembled WGS sequence"/>
</dbReference>
<dbReference type="GO" id="GO:0015937">
    <property type="term" value="P:coenzyme A biosynthetic process"/>
    <property type="evidence" value="ECO:0007669"/>
    <property type="project" value="UniProtKB-KW"/>
</dbReference>
<protein>
    <submittedName>
        <fullName evidence="4">Flavo protein</fullName>
    </submittedName>
</protein>
<evidence type="ECO:0000256" key="2">
    <source>
        <dbReference type="ARBA" id="ARBA00038350"/>
    </source>
</evidence>
<dbReference type="PANTHER" id="PTHR14359">
    <property type="entry name" value="HOMO-OLIGOMERIC FLAVIN CONTAINING CYS DECARBOXYLASE FAMILY"/>
    <property type="match status" value="1"/>
</dbReference>
<feature type="domain" description="Flavoprotein" evidence="3">
    <location>
        <begin position="37"/>
        <end position="219"/>
    </location>
</feature>
<dbReference type="InParanoid" id="A0A1D2VQE6"/>
<evidence type="ECO:0000259" key="3">
    <source>
        <dbReference type="Pfam" id="PF02441"/>
    </source>
</evidence>
<dbReference type="GeneID" id="30965074"/>
<dbReference type="GO" id="GO:0004633">
    <property type="term" value="F:phosphopantothenoylcysteine decarboxylase activity"/>
    <property type="evidence" value="ECO:0007669"/>
    <property type="project" value="TreeGrafter"/>
</dbReference>
<dbReference type="Pfam" id="PF02441">
    <property type="entry name" value="Flavoprotein"/>
    <property type="match status" value="1"/>
</dbReference>
<evidence type="ECO:0000256" key="1">
    <source>
        <dbReference type="ARBA" id="ARBA00022993"/>
    </source>
</evidence>
<organism evidence="4 5">
    <name type="scientific">Ascoidea rubescens DSM 1968</name>
    <dbReference type="NCBI Taxonomy" id="1344418"/>
    <lineage>
        <taxon>Eukaryota</taxon>
        <taxon>Fungi</taxon>
        <taxon>Dikarya</taxon>
        <taxon>Ascomycota</taxon>
        <taxon>Saccharomycotina</taxon>
        <taxon>Saccharomycetes</taxon>
        <taxon>Ascoideaceae</taxon>
        <taxon>Ascoidea</taxon>
    </lineage>
</organism>
<dbReference type="GO" id="GO:0010181">
    <property type="term" value="F:FMN binding"/>
    <property type="evidence" value="ECO:0007669"/>
    <property type="project" value="TreeGrafter"/>
</dbReference>
<sequence>MGSMQLVVPSDSASTSEAIRSQRDVSNFWNFEDGKIHILICATGSVASIKIPLMVQKLYDYYNSDESNPQVSIQLILTKASESFLNDQEFKIPSDIKIWREVDNLYLIKNTKTLLDLQLVKWAHICLIAPISANTLAKISNGLSDNLLTTVIRSWNPKKPMVIAPAMNTFMYLHPITKLQLDFISNNLDWIEVLYPIQKTLICGDVGVGAMREWSEIIDILILKIENLDN</sequence>
<comment type="similarity">
    <text evidence="2">Belongs to the HFCD (homooligomeric flavin containing Cys decarboxylase) superfamily.</text>
</comment>
<keyword evidence="1" id="KW-0173">Coenzyme A biosynthesis</keyword>
<name>A0A1D2VQE6_9ASCO</name>
<gene>
    <name evidence="4" type="ORF">ASCRUDRAFT_67856</name>
</gene>
<accession>A0A1D2VQE6</accession>
<dbReference type="Gene3D" id="3.40.50.1950">
    <property type="entry name" value="Flavin prenyltransferase-like"/>
    <property type="match status" value="1"/>
</dbReference>
<evidence type="ECO:0000313" key="5">
    <source>
        <dbReference type="Proteomes" id="UP000095038"/>
    </source>
</evidence>
<dbReference type="PANTHER" id="PTHR14359:SF6">
    <property type="entry name" value="PHOSPHOPANTOTHENOYLCYSTEINE DECARBOXYLASE"/>
    <property type="match status" value="1"/>
</dbReference>
<dbReference type="GO" id="GO:0071513">
    <property type="term" value="C:phosphopantothenoylcysteine decarboxylase complex"/>
    <property type="evidence" value="ECO:0007669"/>
    <property type="project" value="TreeGrafter"/>
</dbReference>
<dbReference type="RefSeq" id="XP_020050094.1">
    <property type="nucleotide sequence ID" value="XM_020191438.1"/>
</dbReference>
<proteinExistence type="inferred from homology"/>
<dbReference type="OrthoDB" id="1532798at2759"/>
<dbReference type="SUPFAM" id="SSF52507">
    <property type="entry name" value="Homo-oligomeric flavin-containing Cys decarboxylases, HFCD"/>
    <property type="match status" value="1"/>
</dbReference>